<protein>
    <submittedName>
        <fullName evidence="1">Uncharacterized protein YbbK (DUF523 family)</fullName>
    </submittedName>
</protein>
<dbReference type="RefSeq" id="WP_354557672.1">
    <property type="nucleotide sequence ID" value="NZ_JBEPMB010000006.1"/>
</dbReference>
<evidence type="ECO:0000313" key="1">
    <source>
        <dbReference type="EMBL" id="MET3615187.1"/>
    </source>
</evidence>
<keyword evidence="2" id="KW-1185">Reference proteome</keyword>
<sequence length="161" mass="16798">MKILISACLHGQPVRYDGQAKTLDHPHVARWRNEGRLVAICPELAGGFDTPRLPAEIEQGMSGVDVLAGRARVLDSAGADVTAAYIDGAKVALDLARQTGCVAALLIDGSPSCGSRAIYDGTFSGSKHAGEGVTAALFAAAGLPVFSHEEVEALAEFLRQQ</sequence>
<dbReference type="PANTHER" id="PTHR30087:SF1">
    <property type="entry name" value="HYPOTHETICAL CYTOSOLIC PROTEIN"/>
    <property type="match status" value="1"/>
</dbReference>
<dbReference type="PANTHER" id="PTHR30087">
    <property type="entry name" value="INNER MEMBRANE PROTEIN"/>
    <property type="match status" value="1"/>
</dbReference>
<reference evidence="1 2" key="1">
    <citation type="submission" date="2024-06" db="EMBL/GenBank/DDBJ databases">
        <title>Genomic Encyclopedia of Type Strains, Phase IV (KMG-IV): sequencing the most valuable type-strain genomes for metagenomic binning, comparative biology and taxonomic classification.</title>
        <authorList>
            <person name="Goeker M."/>
        </authorList>
    </citation>
    <scope>NUCLEOTIDE SEQUENCE [LARGE SCALE GENOMIC DNA]</scope>
    <source>
        <strain evidence="1 2">DSM 29780</strain>
    </source>
</reference>
<organism evidence="1 2">
    <name type="scientific">Rhizobium aquaticum</name>
    <dbReference type="NCBI Taxonomy" id="1549636"/>
    <lineage>
        <taxon>Bacteria</taxon>
        <taxon>Pseudomonadati</taxon>
        <taxon>Pseudomonadota</taxon>
        <taxon>Alphaproteobacteria</taxon>
        <taxon>Hyphomicrobiales</taxon>
        <taxon>Rhizobiaceae</taxon>
        <taxon>Rhizobium/Agrobacterium group</taxon>
        <taxon>Rhizobium</taxon>
    </lineage>
</organism>
<dbReference type="Pfam" id="PF04463">
    <property type="entry name" value="2-thiour_desulf"/>
    <property type="match status" value="1"/>
</dbReference>
<accession>A0ABV2J356</accession>
<comment type="caution">
    <text evidence="1">The sequence shown here is derived from an EMBL/GenBank/DDBJ whole genome shotgun (WGS) entry which is preliminary data.</text>
</comment>
<gene>
    <name evidence="1" type="ORF">ABID16_003530</name>
</gene>
<name>A0ABV2J356_9HYPH</name>
<evidence type="ECO:0000313" key="2">
    <source>
        <dbReference type="Proteomes" id="UP001549047"/>
    </source>
</evidence>
<dbReference type="EMBL" id="JBEPMB010000006">
    <property type="protein sequence ID" value="MET3615187.1"/>
    <property type="molecule type" value="Genomic_DNA"/>
</dbReference>
<proteinExistence type="predicted"/>
<dbReference type="InterPro" id="IPR007553">
    <property type="entry name" value="2-thiour_desulf"/>
</dbReference>
<dbReference type="Proteomes" id="UP001549047">
    <property type="component" value="Unassembled WGS sequence"/>
</dbReference>